<dbReference type="InterPro" id="IPR003509">
    <property type="entry name" value="UPF0102_YraN-like"/>
</dbReference>
<dbReference type="EMBL" id="LN650648">
    <property type="protein sequence ID" value="CEI73638.1"/>
    <property type="molecule type" value="Genomic_DNA"/>
</dbReference>
<dbReference type="KEGG" id="rhom:FRIFI_2110"/>
<dbReference type="RefSeq" id="WP_166505823.1">
    <property type="nucleotide sequence ID" value="NZ_JAKNTL010000007.1"/>
</dbReference>
<dbReference type="CDD" id="cd20736">
    <property type="entry name" value="PoNe_Nuclease"/>
    <property type="match status" value="1"/>
</dbReference>
<dbReference type="HAMAP" id="MF_00048">
    <property type="entry name" value="UPF0102"/>
    <property type="match status" value="1"/>
</dbReference>
<reference evidence="3 4" key="1">
    <citation type="submission" date="2014-09" db="EMBL/GenBank/DDBJ databases">
        <authorList>
            <person name="Hornung B.V."/>
        </authorList>
    </citation>
    <scope>NUCLEOTIDE SEQUENCE [LARGE SCALE GENOMIC DNA]</scope>
    <source>
        <strain evidence="3 4">FRIFI</strain>
    </source>
</reference>
<dbReference type="GO" id="GO:0003676">
    <property type="term" value="F:nucleic acid binding"/>
    <property type="evidence" value="ECO:0007669"/>
    <property type="project" value="InterPro"/>
</dbReference>
<dbReference type="NCBIfam" id="TIGR00252">
    <property type="entry name" value="YraN family protein"/>
    <property type="match status" value="1"/>
</dbReference>
<proteinExistence type="inferred from homology"/>
<dbReference type="PANTHER" id="PTHR34039:SF1">
    <property type="entry name" value="UPF0102 PROTEIN YRAN"/>
    <property type="match status" value="1"/>
</dbReference>
<organism evidence="3 4">
    <name type="scientific">Romboutsia hominis</name>
    <dbReference type="NCBI Taxonomy" id="1507512"/>
    <lineage>
        <taxon>Bacteria</taxon>
        <taxon>Bacillati</taxon>
        <taxon>Bacillota</taxon>
        <taxon>Clostridia</taxon>
        <taxon>Peptostreptococcales</taxon>
        <taxon>Peptostreptococcaceae</taxon>
        <taxon>Romboutsia</taxon>
    </lineage>
</organism>
<evidence type="ECO:0000313" key="3">
    <source>
        <dbReference type="EMBL" id="CEI73638.1"/>
    </source>
</evidence>
<dbReference type="Pfam" id="PF02021">
    <property type="entry name" value="UPF0102"/>
    <property type="match status" value="1"/>
</dbReference>
<dbReference type="SUPFAM" id="SSF52980">
    <property type="entry name" value="Restriction endonuclease-like"/>
    <property type="match status" value="1"/>
</dbReference>
<comment type="similarity">
    <text evidence="1 2">Belongs to the UPF0102 family.</text>
</comment>
<evidence type="ECO:0000256" key="2">
    <source>
        <dbReference type="HAMAP-Rule" id="MF_00048"/>
    </source>
</evidence>
<dbReference type="NCBIfam" id="NF009150">
    <property type="entry name" value="PRK12497.1-3"/>
    <property type="match status" value="1"/>
</dbReference>
<dbReference type="PANTHER" id="PTHR34039">
    <property type="entry name" value="UPF0102 PROTEIN YRAN"/>
    <property type="match status" value="1"/>
</dbReference>
<dbReference type="InterPro" id="IPR011335">
    <property type="entry name" value="Restrct_endonuc-II-like"/>
</dbReference>
<accession>A0A2P2BTE7</accession>
<protein>
    <recommendedName>
        <fullName evidence="2">UPF0102 protein FRIFI_2110</fullName>
    </recommendedName>
</protein>
<dbReference type="Proteomes" id="UP000245695">
    <property type="component" value="Chromosome 1"/>
</dbReference>
<dbReference type="Gene3D" id="3.40.1350.10">
    <property type="match status" value="1"/>
</dbReference>
<gene>
    <name evidence="3" type="ORF">FRIFI_2110</name>
</gene>
<evidence type="ECO:0000256" key="1">
    <source>
        <dbReference type="ARBA" id="ARBA00006738"/>
    </source>
</evidence>
<dbReference type="AlphaFoldDB" id="A0A2P2BTE7"/>
<dbReference type="InterPro" id="IPR011856">
    <property type="entry name" value="tRNA_endonuc-like_dom_sf"/>
</dbReference>
<keyword evidence="4" id="KW-1185">Reference proteome</keyword>
<sequence length="114" mass="13447">MNNKEKGNLGEKIACEFLIQKGFKVLDTNYRIKSGEIDIIAKFEDELVFVEVKSRMDLRFGYGRDAINNKKIKKITNTAKHYIFAKKIYDSKIRFDVIEVYFMDKKINHIENAF</sequence>
<name>A0A2P2BTE7_9FIRM</name>
<evidence type="ECO:0000313" key="4">
    <source>
        <dbReference type="Proteomes" id="UP000245695"/>
    </source>
</evidence>